<dbReference type="PANTHER" id="PTHR34596:SF2">
    <property type="entry name" value="CHITOPORIN"/>
    <property type="match status" value="1"/>
</dbReference>
<keyword evidence="3 4" id="KW-0732">Signal</keyword>
<protein>
    <submittedName>
        <fullName evidence="5">OprD family porin</fullName>
    </submittedName>
</protein>
<evidence type="ECO:0000256" key="1">
    <source>
        <dbReference type="ARBA" id="ARBA00009075"/>
    </source>
</evidence>
<keyword evidence="2" id="KW-0813">Transport</keyword>
<evidence type="ECO:0000256" key="2">
    <source>
        <dbReference type="ARBA" id="ARBA00022448"/>
    </source>
</evidence>
<dbReference type="EMBL" id="JAKIKT010000008">
    <property type="protein sequence ID" value="MCL2915781.1"/>
    <property type="molecule type" value="Genomic_DNA"/>
</dbReference>
<evidence type="ECO:0000313" key="6">
    <source>
        <dbReference type="Proteomes" id="UP001202831"/>
    </source>
</evidence>
<gene>
    <name evidence="5" type="ORF">L2725_18665</name>
</gene>
<proteinExistence type="inferred from homology"/>
<keyword evidence="6" id="KW-1185">Reference proteome</keyword>
<dbReference type="Proteomes" id="UP001202831">
    <property type="component" value="Unassembled WGS sequence"/>
</dbReference>
<sequence>MKKHSLWLALLAASCSLNAQARPNADQGLTGQERFFGELRLFDFTREFNYGQPHWHDTSLGGLFGYRSDQWQGLSFGGTFASANPLNWHGGEIYGLVGSDSDNKKGERKAVNRAQEYFVRAERWNTALTLGAHQLSSPMMNTHEIRALPRSFRGAFVENQSLDGIRLQAHYVTDSLDFTRNTFIPVSQAVEEELAKRGVEITVADNPVYAFGASYESGSSNSRAIQAKVDAWVYHMPDVLNQYYGKLTLTKSFGDTKGYFSPSWLRQQSSHTLGEEVLDTYQYGAHLGFERQGLNTALIYARTGEDAMFTPWGDSNVIQQQVYGTGRGNDNAYGVKLAYDLTRLGLQGLSASALYASYRSIDEQTEDFYELDMMLGYELSHWLQGASAKVRYAIAEFDQGIRVDDLRVQLYYKFTL</sequence>
<evidence type="ECO:0000313" key="5">
    <source>
        <dbReference type="EMBL" id="MCL2915781.1"/>
    </source>
</evidence>
<feature type="signal peptide" evidence="4">
    <location>
        <begin position="1"/>
        <end position="21"/>
    </location>
</feature>
<comment type="similarity">
    <text evidence="1">Belongs to the outer membrane porin (Opr) (TC 1.B.25) family.</text>
</comment>
<dbReference type="Pfam" id="PF03573">
    <property type="entry name" value="OprD"/>
    <property type="match status" value="1"/>
</dbReference>
<dbReference type="RefSeq" id="WP_249250339.1">
    <property type="nucleotide sequence ID" value="NZ_JAKIKT010000008.1"/>
</dbReference>
<dbReference type="InterPro" id="IPR005318">
    <property type="entry name" value="OM_porin_bac"/>
</dbReference>
<accession>A0ABT0ND84</accession>
<dbReference type="PROSITE" id="PS51257">
    <property type="entry name" value="PROKAR_LIPOPROTEIN"/>
    <property type="match status" value="1"/>
</dbReference>
<name>A0ABT0ND84_9GAMM</name>
<evidence type="ECO:0000256" key="4">
    <source>
        <dbReference type="SAM" id="SignalP"/>
    </source>
</evidence>
<reference evidence="5 6" key="1">
    <citation type="submission" date="2022-01" db="EMBL/GenBank/DDBJ databases">
        <title>Whole genome-based taxonomy of the Shewanellaceae.</title>
        <authorList>
            <person name="Martin-Rodriguez A.J."/>
        </authorList>
    </citation>
    <scope>NUCLEOTIDE SEQUENCE [LARGE SCALE GENOMIC DNA]</scope>
    <source>
        <strain evidence="5 6">DSM 21332</strain>
    </source>
</reference>
<evidence type="ECO:0000256" key="3">
    <source>
        <dbReference type="ARBA" id="ARBA00022729"/>
    </source>
</evidence>
<feature type="chain" id="PRO_5047096483" evidence="4">
    <location>
        <begin position="22"/>
        <end position="416"/>
    </location>
</feature>
<organism evidence="5 6">
    <name type="scientific">Shewanella corallii</name>
    <dbReference type="NCBI Taxonomy" id="560080"/>
    <lineage>
        <taxon>Bacteria</taxon>
        <taxon>Pseudomonadati</taxon>
        <taxon>Pseudomonadota</taxon>
        <taxon>Gammaproteobacteria</taxon>
        <taxon>Alteromonadales</taxon>
        <taxon>Shewanellaceae</taxon>
        <taxon>Shewanella</taxon>
    </lineage>
</organism>
<dbReference type="PANTHER" id="PTHR34596">
    <property type="entry name" value="CHITOPORIN"/>
    <property type="match status" value="1"/>
</dbReference>
<dbReference type="Gene3D" id="2.40.160.10">
    <property type="entry name" value="Porin"/>
    <property type="match status" value="1"/>
</dbReference>
<comment type="caution">
    <text evidence="5">The sequence shown here is derived from an EMBL/GenBank/DDBJ whole genome shotgun (WGS) entry which is preliminary data.</text>
</comment>
<dbReference type="InterPro" id="IPR023614">
    <property type="entry name" value="Porin_dom_sf"/>
</dbReference>